<dbReference type="InterPro" id="IPR000994">
    <property type="entry name" value="Pept_M24"/>
</dbReference>
<dbReference type="PANTHER" id="PTHR46112:SF2">
    <property type="entry name" value="XAA-PRO AMINOPEPTIDASE P-RELATED"/>
    <property type="match status" value="1"/>
</dbReference>
<dbReference type="Gene3D" id="3.40.350.10">
    <property type="entry name" value="Creatinase/prolidase N-terminal domain"/>
    <property type="match status" value="1"/>
</dbReference>
<dbReference type="Gene3D" id="3.90.230.10">
    <property type="entry name" value="Creatinase/methionine aminopeptidase superfamily"/>
    <property type="match status" value="1"/>
</dbReference>
<dbReference type="Proteomes" id="UP000284543">
    <property type="component" value="Unassembled WGS sequence"/>
</dbReference>
<keyword evidence="2" id="KW-0378">Hydrolase</keyword>
<gene>
    <name evidence="2" type="ORF">DWW02_16120</name>
</gene>
<dbReference type="SUPFAM" id="SSF55920">
    <property type="entry name" value="Creatinase/aminopeptidase"/>
    <property type="match status" value="1"/>
</dbReference>
<evidence type="ECO:0000313" key="2">
    <source>
        <dbReference type="EMBL" id="RGV74858.1"/>
    </source>
</evidence>
<dbReference type="RefSeq" id="WP_002573260.1">
    <property type="nucleotide sequence ID" value="NZ_CATZOE010000021.1"/>
</dbReference>
<evidence type="ECO:0000259" key="1">
    <source>
        <dbReference type="Pfam" id="PF00557"/>
    </source>
</evidence>
<keyword evidence="2" id="KW-0645">Protease</keyword>
<dbReference type="InterPro" id="IPR029149">
    <property type="entry name" value="Creatin/AminoP/Spt16_N"/>
</dbReference>
<dbReference type="EMBL" id="QRZM01000006">
    <property type="protein sequence ID" value="RGV74858.1"/>
    <property type="molecule type" value="Genomic_DNA"/>
</dbReference>
<proteinExistence type="predicted"/>
<evidence type="ECO:0000313" key="3">
    <source>
        <dbReference type="Proteomes" id="UP000284543"/>
    </source>
</evidence>
<protein>
    <submittedName>
        <fullName evidence="2">Aminopeptidase P family protein</fullName>
    </submittedName>
</protein>
<feature type="domain" description="Peptidase M24" evidence="1">
    <location>
        <begin position="190"/>
        <end position="389"/>
    </location>
</feature>
<dbReference type="Pfam" id="PF00557">
    <property type="entry name" value="Peptidase_M24"/>
    <property type="match status" value="1"/>
</dbReference>
<accession>A0A412Z4S6</accession>
<dbReference type="GO" id="GO:0004177">
    <property type="term" value="F:aminopeptidase activity"/>
    <property type="evidence" value="ECO:0007669"/>
    <property type="project" value="UniProtKB-KW"/>
</dbReference>
<dbReference type="InterPro" id="IPR036005">
    <property type="entry name" value="Creatinase/aminopeptidase-like"/>
</dbReference>
<keyword evidence="2" id="KW-0031">Aminopeptidase</keyword>
<organism evidence="2 3">
    <name type="scientific">Enterocloster bolteae</name>
    <dbReference type="NCBI Taxonomy" id="208479"/>
    <lineage>
        <taxon>Bacteria</taxon>
        <taxon>Bacillati</taxon>
        <taxon>Bacillota</taxon>
        <taxon>Clostridia</taxon>
        <taxon>Lachnospirales</taxon>
        <taxon>Lachnospiraceae</taxon>
        <taxon>Enterocloster</taxon>
    </lineage>
</organism>
<comment type="caution">
    <text evidence="2">The sequence shown here is derived from an EMBL/GenBank/DDBJ whole genome shotgun (WGS) entry which is preliminary data.</text>
</comment>
<dbReference type="PANTHER" id="PTHR46112">
    <property type="entry name" value="AMINOPEPTIDASE"/>
    <property type="match status" value="1"/>
</dbReference>
<name>A0A412Z4S6_9FIRM</name>
<dbReference type="SUPFAM" id="SSF53092">
    <property type="entry name" value="Creatinase/prolidase N-terminal domain"/>
    <property type="match status" value="1"/>
</dbReference>
<dbReference type="InterPro" id="IPR050659">
    <property type="entry name" value="Peptidase_M24B"/>
</dbReference>
<reference evidence="2 3" key="1">
    <citation type="submission" date="2018-08" db="EMBL/GenBank/DDBJ databases">
        <title>A genome reference for cultivated species of the human gut microbiota.</title>
        <authorList>
            <person name="Zou Y."/>
            <person name="Xue W."/>
            <person name="Luo G."/>
        </authorList>
    </citation>
    <scope>NUCLEOTIDE SEQUENCE [LARGE SCALE GENOMIC DNA]</scope>
    <source>
        <strain evidence="2 3">AF14-18</strain>
    </source>
</reference>
<sequence>MGISAMDFERVMGIVRAYEGRIDKDFKIPQKEYEERYQNVWKKLDEKKIDMGFFFWYREMPGDGIYLTGYNPTIERASGVIAPGKRPLLLAGPESGILSKESGLGLDTRFVNEFSIPDEYYEGVDRDELNEVIARYIGHEIKRIGYMTSDDIIPAKFMEFLHTSFGKVEVVDASDILSDLRYEKSENEFKCMEQADIIACAAVRAMLAVVRPGIRESEVAAVGDFTVKSLGGTGFGFDTIVNSGDRCKTVIGPASNKVIEEGEIVQIGCSPSFEGYKGVCRRSFVMGKRSELQKAYFDCMNEAYRRAEQEIYHVCQGNLPSNRIDLAARNYFASQEIGGRNMKQFHFYSTCHGTGLTECLEPMVITPDKEEPYGENVGIMLDLGCYGYPNTEIAGGCVEDAYIKRGRTAVKCSDMPVDVQELVGRGM</sequence>
<dbReference type="AlphaFoldDB" id="A0A412Z4S6"/>